<dbReference type="PROSITE" id="PS00107">
    <property type="entry name" value="PROTEIN_KINASE_ATP"/>
    <property type="match status" value="1"/>
</dbReference>
<dbReference type="PANTHER" id="PTHR43289">
    <property type="entry name" value="MITOGEN-ACTIVATED PROTEIN KINASE KINASE KINASE 20-RELATED"/>
    <property type="match status" value="1"/>
</dbReference>
<keyword evidence="2 5" id="KW-0547">Nucleotide-binding</keyword>
<evidence type="ECO:0000256" key="5">
    <source>
        <dbReference type="PROSITE-ProRule" id="PRU10141"/>
    </source>
</evidence>
<dbReference type="AlphaFoldDB" id="A0A6M4IKK1"/>
<sequence length="593" mass="65912">MSQSTPLPDHRQTTSPAPHLEAWSLPPGWSWGHEAIQREHRHYQEVIDALGRSLSLVSAPDSSQDEWLKNEARALAHRNHPSIPTTYHYWASYQESRRGPGYLRRWIGGETVYSRVTRLGPEAIPFALQVLREAGSTLAYLHDTGAAHGAISASTIWLTPGGRLWVLGWEWVLPRDQRPAGFQPDAAYTPWPPEWSDAEWRPTPASDQWQLAAMLFTMLTGETPPEHDVPPISLLRPDCPQALAAVLERSLAPKPEDRFPSIAAMLRDMDRHVSVRQVMIAPEGDELPPALDSAEARLRWATADDYEILSPLGSGMFGSVWRARDLSLSREVAIKVLHPHIAKDDTAVARFRREARLAAQLAHAAIVPIYDTDSRGDIVWYTMELAEGGSVASLVSRSGPRQFEEIAPQVDEVLEALHAAHTSGIIHRDLKPENILIDRYRRWRIGDFGIAYALGEEGAGTSGTPSFAAPEQLLGEAQGPATDCYALASIVYFVITGRAPFGDGPAETILAQQLSGTLPARLEEDGFPEALGGWLLNGLAARVEDRFADALEMRIAWRQVVRATRRAEDQRPWWRRLIEGLQEDEPVEPPSGW</sequence>
<dbReference type="Pfam" id="PF00069">
    <property type="entry name" value="Pkinase"/>
    <property type="match status" value="1"/>
</dbReference>
<evidence type="ECO:0000259" key="7">
    <source>
        <dbReference type="PROSITE" id="PS50011"/>
    </source>
</evidence>
<feature type="domain" description="Protein kinase" evidence="7">
    <location>
        <begin position="306"/>
        <end position="574"/>
    </location>
</feature>
<dbReference type="GO" id="GO:0004674">
    <property type="term" value="F:protein serine/threonine kinase activity"/>
    <property type="evidence" value="ECO:0007669"/>
    <property type="project" value="TreeGrafter"/>
</dbReference>
<feature type="region of interest" description="Disordered" evidence="6">
    <location>
        <begin position="1"/>
        <end position="21"/>
    </location>
</feature>
<dbReference type="GO" id="GO:0005524">
    <property type="term" value="F:ATP binding"/>
    <property type="evidence" value="ECO:0007669"/>
    <property type="project" value="UniProtKB-UniRule"/>
</dbReference>
<dbReference type="Proteomes" id="UP000500938">
    <property type="component" value="Chromosome"/>
</dbReference>
<evidence type="ECO:0000256" key="2">
    <source>
        <dbReference type="ARBA" id="ARBA00022741"/>
    </source>
</evidence>
<dbReference type="KEGG" id="ggr:HKW67_08665"/>
<organism evidence="8 9">
    <name type="scientific">Gemmatimonas groenlandica</name>
    <dbReference type="NCBI Taxonomy" id="2732249"/>
    <lineage>
        <taxon>Bacteria</taxon>
        <taxon>Pseudomonadati</taxon>
        <taxon>Gemmatimonadota</taxon>
        <taxon>Gemmatimonadia</taxon>
        <taxon>Gemmatimonadales</taxon>
        <taxon>Gemmatimonadaceae</taxon>
        <taxon>Gemmatimonas</taxon>
    </lineage>
</organism>
<dbReference type="EMBL" id="CP053085">
    <property type="protein sequence ID" value="QJR35574.1"/>
    <property type="molecule type" value="Genomic_DNA"/>
</dbReference>
<dbReference type="PROSITE" id="PS50011">
    <property type="entry name" value="PROTEIN_KINASE_DOM"/>
    <property type="match status" value="1"/>
</dbReference>
<evidence type="ECO:0000256" key="3">
    <source>
        <dbReference type="ARBA" id="ARBA00022777"/>
    </source>
</evidence>
<keyword evidence="4 5" id="KW-0067">ATP-binding</keyword>
<dbReference type="PANTHER" id="PTHR43289:SF34">
    <property type="entry name" value="SERINE_THREONINE-PROTEIN KINASE YBDM-RELATED"/>
    <property type="match status" value="1"/>
</dbReference>
<protein>
    <submittedName>
        <fullName evidence="8">Protein kinase</fullName>
    </submittedName>
</protein>
<dbReference type="PROSITE" id="PS00108">
    <property type="entry name" value="PROTEIN_KINASE_ST"/>
    <property type="match status" value="1"/>
</dbReference>
<dbReference type="SMART" id="SM00220">
    <property type="entry name" value="S_TKc"/>
    <property type="match status" value="1"/>
</dbReference>
<gene>
    <name evidence="8" type="ORF">HKW67_08665</name>
</gene>
<dbReference type="Gene3D" id="1.10.510.10">
    <property type="entry name" value="Transferase(Phosphotransferase) domain 1"/>
    <property type="match status" value="2"/>
</dbReference>
<evidence type="ECO:0000313" key="9">
    <source>
        <dbReference type="Proteomes" id="UP000500938"/>
    </source>
</evidence>
<dbReference type="InterPro" id="IPR017441">
    <property type="entry name" value="Protein_kinase_ATP_BS"/>
</dbReference>
<reference evidence="8 9" key="1">
    <citation type="submission" date="2020-05" db="EMBL/GenBank/DDBJ databases">
        <title>Complete genome sequence of Gemmatimonas greenlandica TET16.</title>
        <authorList>
            <person name="Zeng Y."/>
        </authorList>
    </citation>
    <scope>NUCLEOTIDE SEQUENCE [LARGE SCALE GENOMIC DNA]</scope>
    <source>
        <strain evidence="8 9">TET16</strain>
    </source>
</reference>
<dbReference type="InterPro" id="IPR011009">
    <property type="entry name" value="Kinase-like_dom_sf"/>
</dbReference>
<evidence type="ECO:0000256" key="1">
    <source>
        <dbReference type="ARBA" id="ARBA00022679"/>
    </source>
</evidence>
<feature type="binding site" evidence="5">
    <location>
        <position position="335"/>
    </location>
    <ligand>
        <name>ATP</name>
        <dbReference type="ChEBI" id="CHEBI:30616"/>
    </ligand>
</feature>
<name>A0A6M4IKK1_9BACT</name>
<dbReference type="SUPFAM" id="SSF56112">
    <property type="entry name" value="Protein kinase-like (PK-like)"/>
    <property type="match status" value="2"/>
</dbReference>
<dbReference type="CDD" id="cd14014">
    <property type="entry name" value="STKc_PknB_like"/>
    <property type="match status" value="1"/>
</dbReference>
<evidence type="ECO:0000256" key="6">
    <source>
        <dbReference type="SAM" id="MobiDB-lite"/>
    </source>
</evidence>
<keyword evidence="3 8" id="KW-0418">Kinase</keyword>
<accession>A0A6M4IKK1</accession>
<dbReference type="RefSeq" id="WP_171225006.1">
    <property type="nucleotide sequence ID" value="NZ_CP053085.1"/>
</dbReference>
<keyword evidence="9" id="KW-1185">Reference proteome</keyword>
<evidence type="ECO:0000256" key="4">
    <source>
        <dbReference type="ARBA" id="ARBA00022840"/>
    </source>
</evidence>
<dbReference type="Gene3D" id="3.30.200.20">
    <property type="entry name" value="Phosphorylase Kinase, domain 1"/>
    <property type="match status" value="1"/>
</dbReference>
<evidence type="ECO:0000313" key="8">
    <source>
        <dbReference type="EMBL" id="QJR35574.1"/>
    </source>
</evidence>
<dbReference type="InterPro" id="IPR000719">
    <property type="entry name" value="Prot_kinase_dom"/>
</dbReference>
<dbReference type="InterPro" id="IPR008271">
    <property type="entry name" value="Ser/Thr_kinase_AS"/>
</dbReference>
<keyword evidence="1" id="KW-0808">Transferase</keyword>
<proteinExistence type="predicted"/>